<keyword evidence="3" id="KW-1185">Reference proteome</keyword>
<organism evidence="2 3">
    <name type="scientific">Macrosiphum euphorbiae</name>
    <name type="common">potato aphid</name>
    <dbReference type="NCBI Taxonomy" id="13131"/>
    <lineage>
        <taxon>Eukaryota</taxon>
        <taxon>Metazoa</taxon>
        <taxon>Ecdysozoa</taxon>
        <taxon>Arthropoda</taxon>
        <taxon>Hexapoda</taxon>
        <taxon>Insecta</taxon>
        <taxon>Pterygota</taxon>
        <taxon>Neoptera</taxon>
        <taxon>Paraneoptera</taxon>
        <taxon>Hemiptera</taxon>
        <taxon>Sternorrhyncha</taxon>
        <taxon>Aphidomorpha</taxon>
        <taxon>Aphidoidea</taxon>
        <taxon>Aphididae</taxon>
        <taxon>Macrosiphini</taxon>
        <taxon>Macrosiphum</taxon>
    </lineage>
</organism>
<accession>A0AAV0X9G4</accession>
<dbReference type="EMBL" id="CARXXK010000004">
    <property type="protein sequence ID" value="CAI6364935.1"/>
    <property type="molecule type" value="Genomic_DNA"/>
</dbReference>
<name>A0AAV0X9G4_9HEMI</name>
<keyword evidence="1" id="KW-0732">Signal</keyword>
<proteinExistence type="predicted"/>
<evidence type="ECO:0000256" key="1">
    <source>
        <dbReference type="SAM" id="SignalP"/>
    </source>
</evidence>
<feature type="signal peptide" evidence="1">
    <location>
        <begin position="1"/>
        <end position="20"/>
    </location>
</feature>
<dbReference type="AlphaFoldDB" id="A0AAV0X9G4"/>
<protein>
    <submittedName>
        <fullName evidence="2">Uncharacterized protein</fullName>
    </submittedName>
</protein>
<feature type="chain" id="PRO_5043931275" evidence="1">
    <location>
        <begin position="21"/>
        <end position="93"/>
    </location>
</feature>
<dbReference type="Proteomes" id="UP001160148">
    <property type="component" value="Unassembled WGS sequence"/>
</dbReference>
<gene>
    <name evidence="2" type="ORF">MEUPH1_LOCUS19706</name>
</gene>
<reference evidence="2 3" key="1">
    <citation type="submission" date="2023-01" db="EMBL/GenBank/DDBJ databases">
        <authorList>
            <person name="Whitehead M."/>
        </authorList>
    </citation>
    <scope>NUCLEOTIDE SEQUENCE [LARGE SCALE GENOMIC DNA]</scope>
</reference>
<evidence type="ECO:0000313" key="2">
    <source>
        <dbReference type="EMBL" id="CAI6364935.1"/>
    </source>
</evidence>
<comment type="caution">
    <text evidence="2">The sequence shown here is derived from an EMBL/GenBank/DDBJ whole genome shotgun (WGS) entry which is preliminary data.</text>
</comment>
<sequence>MASRLSSDLMLNIAVVFSSADQEDVPSDTIDTFGRIIVSVQTTEHASGTQQDHTEVHRLEETEQLVTAKSKSSRSTWKRTKRFFHRLLCSGTY</sequence>
<evidence type="ECO:0000313" key="3">
    <source>
        <dbReference type="Proteomes" id="UP001160148"/>
    </source>
</evidence>